<protein>
    <submittedName>
        <fullName evidence="4">Capsid-associated protein Vp91 like protein</fullName>
    </submittedName>
</protein>
<dbReference type="Proteomes" id="UP000807504">
    <property type="component" value="Unassembled WGS sequence"/>
</dbReference>
<name>A0A8T0EZB7_ARGBR</name>
<organism evidence="4 5">
    <name type="scientific">Argiope bruennichi</name>
    <name type="common">Wasp spider</name>
    <name type="synonym">Aranea bruennichi</name>
    <dbReference type="NCBI Taxonomy" id="94029"/>
    <lineage>
        <taxon>Eukaryota</taxon>
        <taxon>Metazoa</taxon>
        <taxon>Ecdysozoa</taxon>
        <taxon>Arthropoda</taxon>
        <taxon>Chelicerata</taxon>
        <taxon>Arachnida</taxon>
        <taxon>Araneae</taxon>
        <taxon>Araneomorphae</taxon>
        <taxon>Entelegynae</taxon>
        <taxon>Araneoidea</taxon>
        <taxon>Araneidae</taxon>
        <taxon>Argiope</taxon>
    </lineage>
</organism>
<comment type="caution">
    <text evidence="4">The sequence shown here is derived from an EMBL/GenBank/DDBJ whole genome shotgun (WGS) entry which is preliminary data.</text>
</comment>
<feature type="domain" description="Chitin-binding type-2" evidence="3">
    <location>
        <begin position="2503"/>
        <end position="2562"/>
    </location>
</feature>
<feature type="region of interest" description="Disordered" evidence="2">
    <location>
        <begin position="1656"/>
        <end position="1710"/>
    </location>
</feature>
<feature type="compositionally biased region" description="Basic and acidic residues" evidence="2">
    <location>
        <begin position="467"/>
        <end position="485"/>
    </location>
</feature>
<evidence type="ECO:0000259" key="3">
    <source>
        <dbReference type="PROSITE" id="PS50940"/>
    </source>
</evidence>
<proteinExistence type="predicted"/>
<dbReference type="InterPro" id="IPR002557">
    <property type="entry name" value="Chitin-bd_dom"/>
</dbReference>
<dbReference type="EMBL" id="JABXBU010000165">
    <property type="protein sequence ID" value="KAF8784204.1"/>
    <property type="molecule type" value="Genomic_DNA"/>
</dbReference>
<feature type="coiled-coil region" evidence="1">
    <location>
        <begin position="1145"/>
        <end position="1379"/>
    </location>
</feature>
<keyword evidence="1" id="KW-0175">Coiled coil</keyword>
<reference evidence="4" key="2">
    <citation type="submission" date="2020-06" db="EMBL/GenBank/DDBJ databases">
        <authorList>
            <person name="Sheffer M."/>
        </authorList>
    </citation>
    <scope>NUCLEOTIDE SEQUENCE</scope>
</reference>
<dbReference type="GO" id="GO:0031122">
    <property type="term" value="P:cytoplasmic microtubule organization"/>
    <property type="evidence" value="ECO:0007669"/>
    <property type="project" value="TreeGrafter"/>
</dbReference>
<sequence length="3083" mass="358655">MTSSICNKDFVNLSDSSTTIEQLSSSFASNSDSTSSIPQTQNVVFKEKLQKTGLGKLNRFIQVYGNVFKNKMYFLAIRFISPVVILKSLGCSQEIIKPIENSIVVLASKINNSLLETESCLCFQVNGNTNNTNIISVSNSTEECLLRALLKDTKIISSIYVQKTLFVLSCSNPFRTFYYKCPRNESYRALVDLTDMSLDSKIHMTVQDVAKLRFFHRNNYNLKVFNAWYHFVQHIVRDKMSDRFKQPITSNIGSKVFKIIQRSSNHVLSDNHPSKDFYICEILFTTTVPLGVAYRVENGMLNYVSPMIVSEITQVYKDSNYIICNGWMPLYRDEAAWKTFGMEWYVTHLGFSLRYFPSILTYIAQQNNEKYRQMYIDLSKVYFIVYVEAFVRAGPLINKHVDLYNSSKSFLDFLFKLCQIQPLEHHLKCNDVRHEQSEISSNLDKVRIKQLERELNDCNTKMASSMKELENRNNQLERDKKSLKKERDELEQKLKDCKIKITSINELEYKNEQLAQDNKVLQKERDKLNQELWDCKTKITSRKELEYQDGQHAQYEKSLEKERDELKTELKDCKTKITELETLKAELASKQDVNFKVLSKSKELEESLQKEKDYCQEQVKMIENMRAKYENTLDLERYKFKNELDDLEKKNLEMKKILNDAAKLKLQEYLMSLMANFIHYLKTEFNIQNEFTIPKLYEEFKLDSKVNFEWNMEKCIGILDETVFNSMDMKYYIELFMKNFVEFLKKKLNDSHFEYSEIWFTNIMCKTPLSITYDNVEQEKKYIKSKIQILEDKLKLTTKNNESITVEKERMEHAIINAAKEKLKQYVMLIMGNFIYHIQTKFNISEVSDISELYNEFKATIKIPDLDQNKSLNILAAQKLPMDMKEYIETFLKGFVKFLENKYNTSYCNYYESWRQESIEYKNLNQPIENITDPTMDLLKLSHHRVGGIFTQDNNSNLPEIMDTEAPQLNQKILEKWDFLKTFAVSQFPSLNNEENWEIIFTTHITSEIERLNTEIQIAKSQLEKLGEYLGLINIPFDNFAYFIKSKFIEMNNIPLKEWNELSRILDTTSPKEIAFLVQRLQDYKDNGVRIEEINEKPDKPLLQIEYNNSPSNRQEKFNLKHFKTACELLGISEESNWPIFNATIMSVMRNLRQKTEKCEFLQEENNKLSGQLKELKDKIQKDSQLLIENKQVFNNELHSKSTEIHGLKNEIVRLEHDLEMKVKEINYHLVVIKENNAEIENLKTQIEFYKKISEDGNDQLNSKFQLEQTETKRLRGTINNLNTEIEILNSQLNSEKSTNKDLINNIQRLTQTSEQLKIQLISKENQSQNSDYIKSLQEEIEKHKSYYEDEIHKLNTQIIHLQEEIKNWQTRIKKIRNEKITKTIENKYKNLRKATFKSKKLNKNLTTNEQLQSTNLNGENMQCSSETNEEFQSTNLIGENVQCSSETNEQLQSTNLTVDEQCTVEMLKNLQPIDSSEKIQDKHKRTKRFQPTNSSKKMNHNSDDEDSDKPDSKFPRVKQIYDSIKDCEQQLEQKKMNIQMLKSLFMNFYNRYFKLLWEYENEMIKSDEILKAEIKQKISILADLYPGIRNNTLLEILLIYVNKDLNIRNETIYQDLSTDEDVDSNIPLFLDNCLKKSVEEMKKLKRKRKVESERLIKPANDAVNKPANDAVNKPANDAVNKPANDAVNKPANDAVNKPANDAGNKPANDAVNKPVNVLADEPANVLADEPANVLADEPIDVRERENPSKVIKTEANQDVSTKRSEFYPRQDYAILNDGNEIYAKNSMGGEFPLTQNGVSVYIKVKKMVKGEEHLIEVPPKGVNGADSYIHNEDGIVYPWNFTTNRPIFKIDKEGCEEYLTDSLVTEAHYPIDSVGNVYYAQDNNGDEYAIKFFDKFIYAKGKDNKEIYPKSANGDEFALTDNGVSYYAKDADDVSGSEIYCRKLNRDECYLPTDNPERIYARNEKNEKRYARGNNGREIYAEIKEEPIVIRNKEDNPIYAKNELKSEYYPMKNGKDIVFRGKEHMVIYACDQKGQEFYPKDERGNEYSVDNIFIGNEDGTKVIHPRDVNGKSMIYPYQLYDGTYPFERDSDGDEIYPVDINGNQYYPGDVAHTKDNLPLYAYSKDGEIIYETNSNGDEIYLSNPDDLTDVILVKNGNQLPRYAITHDGEEIYPKYTISIRPFRQIEMILNNQYAKDSVGRPKYPLDFNGNEYTLHPISNDIDKVFPIGYPITNDEKIIIPNINDEPYFIKETDSMVTVNNIDGIIRENWPVGNKDYVTNIKSTRKSRALRQYPYEIKWTRSVEKKSITKANPPVNTSSTSKSGYGGFWKLVLGLLVGLVIVIVIFMNFSLGKTLPFEQEKHKSTTIISQPTSTAPKILSTRTFHHRFQKNGNILELNVDSVGKWTMEIPKSFTFQTKRIVPQDVCHNQPDGARILAGGRLLYDYMRRNLFQHKPIHKSFESNSGRVLQYGESFYFICKSGSILRLHQCPPGKVFRDGQCSKIDACTGKPENFLLPDPYDETAFYECRGAGLTSIHRKCPDNHWFIFDACRSKNDDAYYCQFYDKPRRIDDTTFVICRDKKPKYYSCPPGTRIFDKFECESDECVGQKNGTKLAMKLERNGPFKYAPGYNVCENDKVIRKVFCDKTWDLYYSKEENLTHIPMVFDGNDCAVPELCENVQYDDKDIIVPAYEFSRRVKNWKWSNYYDRLSGFYCPHPQFKTAKKRVNIQPGQIINPKRFKVESACAPGVTRIPIATDDWNLFYKCDDEQNIYKCQPDHTFDDTLCRRSIKHAHKFKNYPMFRFDSISTDGWILPFNYGDQTQKVSCSAPETEFNSVYNICHHPDCASFPFLSQMKTFSIKLKNERSECTFDSDTRRIKKRDVEHRYTFWSQRLVPENISNVDDTCVPGNKIESGNFVLDATLYATCDESQPFVFCPSSHTRGIVRVNDSLFACSPPFEAIVDARQPIRFEPNEIAEIRSANSDSTTPDPTIVRINREPATNIPEGKGIKIKENEHIELSTTGPVKIVYRYRVSHPPNVAFNDNTPIQSRTSQSAFLLKRKDFTTKIINFPSYEIGESVSNFVGK</sequence>
<evidence type="ECO:0000256" key="2">
    <source>
        <dbReference type="SAM" id="MobiDB-lite"/>
    </source>
</evidence>
<evidence type="ECO:0000256" key="1">
    <source>
        <dbReference type="SAM" id="Coils"/>
    </source>
</evidence>
<evidence type="ECO:0000313" key="4">
    <source>
        <dbReference type="EMBL" id="KAF8784204.1"/>
    </source>
</evidence>
<accession>A0A8T0EZB7</accession>
<dbReference type="GO" id="GO:0008061">
    <property type="term" value="F:chitin binding"/>
    <property type="evidence" value="ECO:0007669"/>
    <property type="project" value="InterPro"/>
</dbReference>
<feature type="region of interest" description="Disordered" evidence="2">
    <location>
        <begin position="1400"/>
        <end position="1432"/>
    </location>
</feature>
<evidence type="ECO:0000313" key="5">
    <source>
        <dbReference type="Proteomes" id="UP000807504"/>
    </source>
</evidence>
<dbReference type="GO" id="GO:0005576">
    <property type="term" value="C:extracellular region"/>
    <property type="evidence" value="ECO:0007669"/>
    <property type="project" value="InterPro"/>
</dbReference>
<feature type="coiled-coil region" evidence="1">
    <location>
        <begin position="1518"/>
        <end position="1545"/>
    </location>
</feature>
<dbReference type="PROSITE" id="PS50940">
    <property type="entry name" value="CHIT_BIND_II"/>
    <property type="match status" value="1"/>
</dbReference>
<feature type="region of interest" description="Disordered" evidence="2">
    <location>
        <begin position="466"/>
        <end position="485"/>
    </location>
</feature>
<dbReference type="GO" id="GO:0051959">
    <property type="term" value="F:dynein light intermediate chain binding"/>
    <property type="evidence" value="ECO:0007669"/>
    <property type="project" value="TreeGrafter"/>
</dbReference>
<dbReference type="GO" id="GO:0030705">
    <property type="term" value="P:cytoskeleton-dependent intracellular transport"/>
    <property type="evidence" value="ECO:0007669"/>
    <property type="project" value="TreeGrafter"/>
</dbReference>
<dbReference type="PANTHER" id="PTHR18947">
    <property type="entry name" value="HOOK PROTEINS"/>
    <property type="match status" value="1"/>
</dbReference>
<dbReference type="GO" id="GO:0008017">
    <property type="term" value="F:microtubule binding"/>
    <property type="evidence" value="ECO:0007669"/>
    <property type="project" value="TreeGrafter"/>
</dbReference>
<keyword evidence="5" id="KW-1185">Reference proteome</keyword>
<gene>
    <name evidence="4" type="ORF">HNY73_011566</name>
</gene>
<feature type="compositionally biased region" description="Polar residues" evidence="2">
    <location>
        <begin position="1410"/>
        <end position="1432"/>
    </location>
</feature>
<dbReference type="GO" id="GO:0005737">
    <property type="term" value="C:cytoplasm"/>
    <property type="evidence" value="ECO:0007669"/>
    <property type="project" value="TreeGrafter"/>
</dbReference>
<dbReference type="PANTHER" id="PTHR18947:SF28">
    <property type="entry name" value="GIRDIN, ISOFORM A"/>
    <property type="match status" value="1"/>
</dbReference>
<dbReference type="GO" id="GO:0005813">
    <property type="term" value="C:centrosome"/>
    <property type="evidence" value="ECO:0007669"/>
    <property type="project" value="TreeGrafter"/>
</dbReference>
<feature type="region of interest" description="Disordered" evidence="2">
    <location>
        <begin position="1474"/>
        <end position="1516"/>
    </location>
</feature>
<reference evidence="4" key="1">
    <citation type="journal article" date="2020" name="bioRxiv">
        <title>Chromosome-level reference genome of the European wasp spider Argiope bruennichi: a resource for studies on range expansion and evolutionary adaptation.</title>
        <authorList>
            <person name="Sheffer M.M."/>
            <person name="Hoppe A."/>
            <person name="Krehenwinkel H."/>
            <person name="Uhl G."/>
            <person name="Kuss A.W."/>
            <person name="Jensen L."/>
            <person name="Jensen C."/>
            <person name="Gillespie R.G."/>
            <person name="Hoff K.J."/>
            <person name="Prost S."/>
        </authorList>
    </citation>
    <scope>NUCLEOTIDE SEQUENCE</scope>
</reference>